<dbReference type="PANTHER" id="PTHR30136:SF39">
    <property type="entry name" value="TRANSCRIPTIONAL REGULATORY PROTEIN"/>
    <property type="match status" value="1"/>
</dbReference>
<sequence length="250" mass="27063">MPESERSELPAASDSHVVAVSRALRVLNAFYGDESFVSLAELARRTGMHKPTVLRLARTLEHARYLVRREDGAWRLGPSAGLLGARYQAQFDVNTIVEPYLVELSQMSGESASLYVYENNARSCLLRYEGPRALPQHVRSGEVLPLDRGSAGRVILAALGEPGAIYDEIRRQGYSVTRGERSATSASVAVVVYGTRRSVLGSVSVAGPADRLSDAQLHSYAPAVMQAAAQISWKLGGVSASALRSTWHPN</sequence>
<dbReference type="InterPro" id="IPR029016">
    <property type="entry name" value="GAF-like_dom_sf"/>
</dbReference>
<evidence type="ECO:0000259" key="4">
    <source>
        <dbReference type="PROSITE" id="PS51077"/>
    </source>
</evidence>
<dbReference type="Gene3D" id="1.10.10.10">
    <property type="entry name" value="Winged helix-like DNA-binding domain superfamily/Winged helix DNA-binding domain"/>
    <property type="match status" value="1"/>
</dbReference>
<feature type="domain" description="IclR-ED" evidence="5">
    <location>
        <begin position="79"/>
        <end position="237"/>
    </location>
</feature>
<evidence type="ECO:0000313" key="9">
    <source>
        <dbReference type="Proteomes" id="UP000242792"/>
    </source>
</evidence>
<gene>
    <name evidence="7" type="ORF">AS359_07640</name>
    <name evidence="6" type="ORF">B5M06_14275</name>
</gene>
<dbReference type="Proteomes" id="UP000053300">
    <property type="component" value="Unassembled WGS sequence"/>
</dbReference>
<proteinExistence type="predicted"/>
<keyword evidence="8" id="KW-1185">Reference proteome</keyword>
<dbReference type="GeneID" id="83040481"/>
<dbReference type="SUPFAM" id="SSF55781">
    <property type="entry name" value="GAF domain-like"/>
    <property type="match status" value="1"/>
</dbReference>
<accession>A0A0W7YUM2</accession>
<dbReference type="KEGG" id="cke:B5M06_14275"/>
<dbReference type="PROSITE" id="PS51077">
    <property type="entry name" value="HTH_ICLR"/>
    <property type="match status" value="1"/>
</dbReference>
<evidence type="ECO:0000256" key="3">
    <source>
        <dbReference type="ARBA" id="ARBA00023163"/>
    </source>
</evidence>
<evidence type="ECO:0000313" key="7">
    <source>
        <dbReference type="EMBL" id="KUF38761.1"/>
    </source>
</evidence>
<dbReference type="SUPFAM" id="SSF46785">
    <property type="entry name" value="Winged helix' DNA-binding domain"/>
    <property type="match status" value="1"/>
</dbReference>
<reference evidence="6 9" key="2">
    <citation type="submission" date="2017-03" db="EMBL/GenBank/DDBJ databases">
        <title>Rapid Whole Genome Sequencing of Comamonas kerstersii Causing Continuous ambulatory Peritoneal Dialysis-Associated Peritonitis.</title>
        <authorList>
            <person name="Zheng B."/>
        </authorList>
    </citation>
    <scope>NUCLEOTIDE SEQUENCE [LARGE SCALE GENOMIC DNA]</scope>
    <source>
        <strain evidence="6 9">8943</strain>
    </source>
</reference>
<reference evidence="7 8" key="1">
    <citation type="submission" date="2015-12" db="EMBL/GenBank/DDBJ databases">
        <title>Complete genome sequence of a multi-drug resistant strain Acidovorax sp. 12322-1.</title>
        <authorList>
            <person name="Ming D."/>
            <person name="Wang M."/>
            <person name="Hu S."/>
            <person name="Zhou Y."/>
            <person name="Jiang T."/>
        </authorList>
    </citation>
    <scope>NUCLEOTIDE SEQUENCE [LARGE SCALE GENOMIC DNA]</scope>
    <source>
        <strain evidence="7 8">12322-1</strain>
    </source>
</reference>
<evidence type="ECO:0000259" key="5">
    <source>
        <dbReference type="PROSITE" id="PS51078"/>
    </source>
</evidence>
<dbReference type="RefSeq" id="WP_054067074.1">
    <property type="nucleotide sequence ID" value="NZ_CAUCIF010000015.1"/>
</dbReference>
<dbReference type="SMART" id="SM00346">
    <property type="entry name" value="HTH_ICLR"/>
    <property type="match status" value="1"/>
</dbReference>
<dbReference type="InterPro" id="IPR036388">
    <property type="entry name" value="WH-like_DNA-bd_sf"/>
</dbReference>
<dbReference type="Gene3D" id="3.30.450.40">
    <property type="match status" value="2"/>
</dbReference>
<dbReference type="STRING" id="225992.B5M06_14275"/>
<dbReference type="OrthoDB" id="5422805at2"/>
<evidence type="ECO:0000313" key="6">
    <source>
        <dbReference type="EMBL" id="AQZ99242.1"/>
    </source>
</evidence>
<dbReference type="PROSITE" id="PS51078">
    <property type="entry name" value="ICLR_ED"/>
    <property type="match status" value="1"/>
</dbReference>
<evidence type="ECO:0000256" key="1">
    <source>
        <dbReference type="ARBA" id="ARBA00023015"/>
    </source>
</evidence>
<dbReference type="GO" id="GO:0003700">
    <property type="term" value="F:DNA-binding transcription factor activity"/>
    <property type="evidence" value="ECO:0007669"/>
    <property type="project" value="TreeGrafter"/>
</dbReference>
<keyword evidence="3" id="KW-0804">Transcription</keyword>
<keyword evidence="1" id="KW-0805">Transcription regulation</keyword>
<dbReference type="GO" id="GO:0003677">
    <property type="term" value="F:DNA binding"/>
    <property type="evidence" value="ECO:0007669"/>
    <property type="project" value="UniProtKB-KW"/>
</dbReference>
<dbReference type="InterPro" id="IPR005471">
    <property type="entry name" value="Tscrpt_reg_IclR_N"/>
</dbReference>
<dbReference type="GO" id="GO:0045892">
    <property type="term" value="P:negative regulation of DNA-templated transcription"/>
    <property type="evidence" value="ECO:0007669"/>
    <property type="project" value="TreeGrafter"/>
</dbReference>
<dbReference type="Proteomes" id="UP000242792">
    <property type="component" value="Chromosome"/>
</dbReference>
<accession>A0A1V0BHC8</accession>
<dbReference type="PANTHER" id="PTHR30136">
    <property type="entry name" value="HELIX-TURN-HELIX TRANSCRIPTIONAL REGULATOR, ICLR FAMILY"/>
    <property type="match status" value="1"/>
</dbReference>
<feature type="domain" description="HTH iclR-type" evidence="4">
    <location>
        <begin position="17"/>
        <end position="78"/>
    </location>
</feature>
<dbReference type="Pfam" id="PF09339">
    <property type="entry name" value="HTH_IclR"/>
    <property type="match status" value="1"/>
</dbReference>
<evidence type="ECO:0000313" key="8">
    <source>
        <dbReference type="Proteomes" id="UP000053300"/>
    </source>
</evidence>
<dbReference type="AlphaFoldDB" id="A0A0W7YUM2"/>
<evidence type="ECO:0000256" key="2">
    <source>
        <dbReference type="ARBA" id="ARBA00023125"/>
    </source>
</evidence>
<dbReference type="InterPro" id="IPR014757">
    <property type="entry name" value="Tscrpt_reg_IclR_C"/>
</dbReference>
<protein>
    <submittedName>
        <fullName evidence="7">IclR family transcriptional regulator</fullName>
    </submittedName>
</protein>
<name>A0A0W7YUM2_9BURK</name>
<dbReference type="EMBL" id="LPXH01000038">
    <property type="protein sequence ID" value="KUF38761.1"/>
    <property type="molecule type" value="Genomic_DNA"/>
</dbReference>
<dbReference type="InterPro" id="IPR050707">
    <property type="entry name" value="HTH_MetabolicPath_Reg"/>
</dbReference>
<dbReference type="InterPro" id="IPR036390">
    <property type="entry name" value="WH_DNA-bd_sf"/>
</dbReference>
<dbReference type="Pfam" id="PF01614">
    <property type="entry name" value="IclR_C"/>
    <property type="match status" value="2"/>
</dbReference>
<accession>A0A1V3TH75</accession>
<dbReference type="EMBL" id="CP020121">
    <property type="protein sequence ID" value="AQZ99242.1"/>
    <property type="molecule type" value="Genomic_DNA"/>
</dbReference>
<keyword evidence="2" id="KW-0238">DNA-binding</keyword>
<organism evidence="7 8">
    <name type="scientific">Comamonas kerstersii</name>
    <dbReference type="NCBI Taxonomy" id="225992"/>
    <lineage>
        <taxon>Bacteria</taxon>
        <taxon>Pseudomonadati</taxon>
        <taxon>Pseudomonadota</taxon>
        <taxon>Betaproteobacteria</taxon>
        <taxon>Burkholderiales</taxon>
        <taxon>Comamonadaceae</taxon>
        <taxon>Comamonas</taxon>
    </lineage>
</organism>